<gene>
    <name evidence="2" type="ORF">NT6N_13740</name>
</gene>
<accession>A0AAT9FK44</accession>
<dbReference type="KEGG" id="osu:NT6N_13740"/>
<keyword evidence="1" id="KW-0732">Signal</keyword>
<protein>
    <recommendedName>
        <fullName evidence="3">DUF4397 domain-containing protein</fullName>
    </recommendedName>
</protein>
<reference evidence="2" key="1">
    <citation type="submission" date="2024-07" db="EMBL/GenBank/DDBJ databases">
        <title>Complete genome sequence of Verrucomicrobiaceae bacterium NT6N.</title>
        <authorList>
            <person name="Huang C."/>
            <person name="Takami H."/>
            <person name="Hamasaki K."/>
        </authorList>
    </citation>
    <scope>NUCLEOTIDE SEQUENCE</scope>
    <source>
        <strain evidence="2">NT6N</strain>
    </source>
</reference>
<name>A0AAT9FK44_9BACT</name>
<feature type="signal peptide" evidence="1">
    <location>
        <begin position="1"/>
        <end position="29"/>
    </location>
</feature>
<evidence type="ECO:0000256" key="1">
    <source>
        <dbReference type="SAM" id="SignalP"/>
    </source>
</evidence>
<feature type="chain" id="PRO_5043736812" description="DUF4397 domain-containing protein" evidence="1">
    <location>
        <begin position="30"/>
        <end position="223"/>
    </location>
</feature>
<evidence type="ECO:0000313" key="2">
    <source>
        <dbReference type="EMBL" id="BDS06334.1"/>
    </source>
</evidence>
<sequence>MQSFHIMRPIAIFLRALTLSLILSSSVAAAEFVLTSWGDWKGDELFAKVKSDYVAMDLMDLSLSKTMTYDKGHGLVLYRKELKEDKTVFVPAVKVSVPASIIKPLVMLYMVEGSVRYRVLEMSPEKYPGSSIRFVNLSPRNLVVTFGEKNYGLKPASEVLVKPQIREKKAVQITASIITGESKLQKMYSSMILNRPKKRMVMFFHPTGPNELHCRSLVDFVRD</sequence>
<dbReference type="EMBL" id="AP026866">
    <property type="protein sequence ID" value="BDS06334.1"/>
    <property type="molecule type" value="Genomic_DNA"/>
</dbReference>
<dbReference type="AlphaFoldDB" id="A0AAT9FK44"/>
<proteinExistence type="predicted"/>
<organism evidence="2">
    <name type="scientific">Oceaniferula spumae</name>
    <dbReference type="NCBI Taxonomy" id="2979115"/>
    <lineage>
        <taxon>Bacteria</taxon>
        <taxon>Pseudomonadati</taxon>
        <taxon>Verrucomicrobiota</taxon>
        <taxon>Verrucomicrobiia</taxon>
        <taxon>Verrucomicrobiales</taxon>
        <taxon>Verrucomicrobiaceae</taxon>
        <taxon>Oceaniferula</taxon>
    </lineage>
</organism>
<evidence type="ECO:0008006" key="3">
    <source>
        <dbReference type="Google" id="ProtNLM"/>
    </source>
</evidence>